<feature type="transmembrane region" description="Helical" evidence="10">
    <location>
        <begin position="46"/>
        <end position="64"/>
    </location>
</feature>
<dbReference type="PANTHER" id="PTHR13085">
    <property type="entry name" value="MICROSOMAL SIGNAL PEPTIDASE 25 KDA SUBUNIT"/>
    <property type="match status" value="1"/>
</dbReference>
<feature type="compositionally biased region" description="Low complexity" evidence="9">
    <location>
        <begin position="220"/>
        <end position="243"/>
    </location>
</feature>
<sequence>MSSPSQKVALYATNDLKNATDDAVAPFLTSLPKPYTFTQQHKTTNIRLALGYTAVAIAGVLFYADYKLGWDATKPYTAPACIAYFLLNSALTYWIWAVEAGTIFVGTREGGQKLTIKSSAKKHSSIYKLKITYEAPSGKKWEDKEVSTSFTEWFNIQGYLQKKEFQAWLTKNIDVLKVAQSEGKLPSLTHADADPNTNINTNTPAISDADIVTFGASAFSSGSDAATTTTAAGAGAGAPPQSAKRARSKKKP</sequence>
<dbReference type="InterPro" id="IPR009582">
    <property type="entry name" value="Spc2/SPCS2"/>
</dbReference>
<protein>
    <recommendedName>
        <fullName evidence="3">Signal peptidase complex subunit 2</fullName>
    </recommendedName>
</protein>
<proteinExistence type="inferred from homology"/>
<comment type="function">
    <text evidence="8">Component of the signal peptidase complex (SPC) which catalyzes the cleavage of N-terminal signal sequences from nascent proteins as they are translocated into the lumen of the endoplasmic reticulum. Enhances the enzymatic activity of SPC and facilitates the interactions between different components of the translocation site.</text>
</comment>
<reference evidence="11 12" key="1">
    <citation type="submission" date="2017-03" db="EMBL/GenBank/DDBJ databases">
        <title>Genomes of endolithic fungi from Antarctica.</title>
        <authorList>
            <person name="Coleine C."/>
            <person name="Masonjones S."/>
            <person name="Stajich J.E."/>
        </authorList>
    </citation>
    <scope>NUCLEOTIDE SEQUENCE [LARGE SCALE GENOMIC DNA]</scope>
    <source>
        <strain evidence="11 12">CCFEE 6314</strain>
    </source>
</reference>
<dbReference type="Proteomes" id="UP000288859">
    <property type="component" value="Unassembled WGS sequence"/>
</dbReference>
<dbReference type="PANTHER" id="PTHR13085:SF0">
    <property type="entry name" value="SIGNAL PEPTIDASE COMPLEX SUBUNIT 2"/>
    <property type="match status" value="1"/>
</dbReference>
<evidence type="ECO:0000256" key="2">
    <source>
        <dbReference type="ARBA" id="ARBA00007324"/>
    </source>
</evidence>
<dbReference type="EMBL" id="NAJM01000007">
    <property type="protein sequence ID" value="RVX73709.1"/>
    <property type="molecule type" value="Genomic_DNA"/>
</dbReference>
<evidence type="ECO:0000256" key="3">
    <source>
        <dbReference type="ARBA" id="ARBA00017057"/>
    </source>
</evidence>
<comment type="subcellular location">
    <subcellularLocation>
        <location evidence="1">Endoplasmic reticulum membrane</location>
        <topology evidence="1">Multi-pass membrane protein</topology>
    </subcellularLocation>
</comment>
<dbReference type="AlphaFoldDB" id="A0A438NDK0"/>
<evidence type="ECO:0000313" key="12">
    <source>
        <dbReference type="Proteomes" id="UP000288859"/>
    </source>
</evidence>
<evidence type="ECO:0000256" key="6">
    <source>
        <dbReference type="ARBA" id="ARBA00022989"/>
    </source>
</evidence>
<evidence type="ECO:0000256" key="4">
    <source>
        <dbReference type="ARBA" id="ARBA00022692"/>
    </source>
</evidence>
<name>A0A438NDK0_EXOME</name>
<evidence type="ECO:0000256" key="7">
    <source>
        <dbReference type="ARBA" id="ARBA00023136"/>
    </source>
</evidence>
<dbReference type="GO" id="GO:0005787">
    <property type="term" value="C:signal peptidase complex"/>
    <property type="evidence" value="ECO:0007669"/>
    <property type="project" value="InterPro"/>
</dbReference>
<keyword evidence="4 10" id="KW-0812">Transmembrane</keyword>
<comment type="similarity">
    <text evidence="2">Belongs to the SPCS2 family.</text>
</comment>
<comment type="caution">
    <text evidence="11">The sequence shown here is derived from an EMBL/GenBank/DDBJ whole genome shotgun (WGS) entry which is preliminary data.</text>
</comment>
<feature type="transmembrane region" description="Helical" evidence="10">
    <location>
        <begin position="76"/>
        <end position="98"/>
    </location>
</feature>
<evidence type="ECO:0000256" key="10">
    <source>
        <dbReference type="SAM" id="Phobius"/>
    </source>
</evidence>
<evidence type="ECO:0000256" key="8">
    <source>
        <dbReference type="ARBA" id="ARBA00045608"/>
    </source>
</evidence>
<keyword evidence="7 10" id="KW-0472">Membrane</keyword>
<feature type="region of interest" description="Disordered" evidence="9">
    <location>
        <begin position="220"/>
        <end position="252"/>
    </location>
</feature>
<dbReference type="OrthoDB" id="29558at2759"/>
<evidence type="ECO:0000256" key="1">
    <source>
        <dbReference type="ARBA" id="ARBA00004477"/>
    </source>
</evidence>
<evidence type="ECO:0000256" key="5">
    <source>
        <dbReference type="ARBA" id="ARBA00022824"/>
    </source>
</evidence>
<accession>A0A438NDK0</accession>
<dbReference type="GO" id="GO:0045047">
    <property type="term" value="P:protein targeting to ER"/>
    <property type="evidence" value="ECO:0007669"/>
    <property type="project" value="TreeGrafter"/>
</dbReference>
<gene>
    <name evidence="11" type="ORF">B0A52_02599</name>
</gene>
<dbReference type="GO" id="GO:0006465">
    <property type="term" value="P:signal peptide processing"/>
    <property type="evidence" value="ECO:0007669"/>
    <property type="project" value="InterPro"/>
</dbReference>
<evidence type="ECO:0000313" key="11">
    <source>
        <dbReference type="EMBL" id="RVX73709.1"/>
    </source>
</evidence>
<organism evidence="11 12">
    <name type="scientific">Exophiala mesophila</name>
    <name type="common">Black yeast-like fungus</name>
    <dbReference type="NCBI Taxonomy" id="212818"/>
    <lineage>
        <taxon>Eukaryota</taxon>
        <taxon>Fungi</taxon>
        <taxon>Dikarya</taxon>
        <taxon>Ascomycota</taxon>
        <taxon>Pezizomycotina</taxon>
        <taxon>Eurotiomycetes</taxon>
        <taxon>Chaetothyriomycetidae</taxon>
        <taxon>Chaetothyriales</taxon>
        <taxon>Herpotrichiellaceae</taxon>
        <taxon>Exophiala</taxon>
    </lineage>
</organism>
<evidence type="ECO:0000256" key="9">
    <source>
        <dbReference type="SAM" id="MobiDB-lite"/>
    </source>
</evidence>
<dbReference type="VEuPathDB" id="FungiDB:PV10_06313"/>
<keyword evidence="5" id="KW-0256">Endoplasmic reticulum</keyword>
<dbReference type="Pfam" id="PF06703">
    <property type="entry name" value="SPC25"/>
    <property type="match status" value="1"/>
</dbReference>
<keyword evidence="6 10" id="KW-1133">Transmembrane helix</keyword>